<dbReference type="Pfam" id="PF03007">
    <property type="entry name" value="WS_DGAT_cat"/>
    <property type="match status" value="1"/>
</dbReference>
<dbReference type="Proteomes" id="UP000594263">
    <property type="component" value="Unplaced"/>
</dbReference>
<proteinExistence type="inferred from homology"/>
<feature type="domain" description="O-acyltransferase WSD1-like N-terminal" evidence="12">
    <location>
        <begin position="46"/>
        <end position="253"/>
    </location>
</feature>
<reference evidence="14" key="1">
    <citation type="submission" date="2021-01" db="UniProtKB">
        <authorList>
            <consortium name="EnsemblPlants"/>
        </authorList>
    </citation>
    <scope>IDENTIFICATION</scope>
</reference>
<keyword evidence="15" id="KW-1185">Reference proteome</keyword>
<organism evidence="14 15">
    <name type="scientific">Kalanchoe fedtschenkoi</name>
    <name type="common">Lavender scallops</name>
    <name type="synonym">South American air plant</name>
    <dbReference type="NCBI Taxonomy" id="63787"/>
    <lineage>
        <taxon>Eukaryota</taxon>
        <taxon>Viridiplantae</taxon>
        <taxon>Streptophyta</taxon>
        <taxon>Embryophyta</taxon>
        <taxon>Tracheophyta</taxon>
        <taxon>Spermatophyta</taxon>
        <taxon>Magnoliopsida</taxon>
        <taxon>eudicotyledons</taxon>
        <taxon>Gunneridae</taxon>
        <taxon>Pentapetalae</taxon>
        <taxon>Saxifragales</taxon>
        <taxon>Crassulaceae</taxon>
        <taxon>Kalanchoe</taxon>
    </lineage>
</organism>
<dbReference type="GO" id="GO:0004144">
    <property type="term" value="F:diacylglycerol O-acyltransferase activity"/>
    <property type="evidence" value="ECO:0007669"/>
    <property type="project" value="UniProtKB-EC"/>
</dbReference>
<evidence type="ECO:0000256" key="9">
    <source>
        <dbReference type="ARBA" id="ARBA00047604"/>
    </source>
</evidence>
<dbReference type="GO" id="GO:0005886">
    <property type="term" value="C:plasma membrane"/>
    <property type="evidence" value="ECO:0007669"/>
    <property type="project" value="UniProtKB-SubCell"/>
</dbReference>
<name>A0A7N0T0Y8_KALFE</name>
<evidence type="ECO:0000313" key="14">
    <source>
        <dbReference type="EnsemblPlants" id="Kaladp0016s0299.2.v1.1"/>
    </source>
</evidence>
<evidence type="ECO:0000256" key="8">
    <source>
        <dbReference type="ARBA" id="ARBA00024360"/>
    </source>
</evidence>
<evidence type="ECO:0000256" key="2">
    <source>
        <dbReference type="ARBA" id="ARBA00004586"/>
    </source>
</evidence>
<comment type="pathway">
    <text evidence="3">Glycerolipid metabolism; triacylglycerol biosynthesis.</text>
</comment>
<sequence length="479" mass="53146">MEDQPVTPAGRLFLRPEIDQIIHGVIGSDAPLDIDRCKAELASSLLLRHPRFNSLLAVDPKTGKQRWRPTLVDIDKHLIIFPNPVCNGGDNAVNDYLSDLAVSSPLATDKPLWEIHVLLAHNCAVFRVHHALGDGVSLVKLLLTCCRREDDANALPRMISKDEDLKNQEKYNELRSMRKTNQTVWSFLKLLFLTILFFFKFLGRSLSVKDRKTALSGGKGIELWPRKTATASFLIQDMKLIKNIIPGCTVNDVLFGVISCGLSRYLEDVPSSSSKALKNGTVLTGVAFANLRRQPGVQELTELIEGKAGKQWGNRFGMLILPVTYHKSGSNPLDYVKRAKAMIDWKKSSLEPQLSYVIGHLVMKVFGAKFATLLMYRILCNTTFTITNVVGPKEEITMAGNKVTYMRVSSSSLPHSLTMHMMSYAGKAEMQIMVAKDLIPDPHVLAKCFEDALLEMKTLAQLAAEDSANGTCAIKIAAH</sequence>
<keyword evidence="11" id="KW-0812">Transmembrane</keyword>
<comment type="catalytic activity">
    <reaction evidence="9">
        <text>a long chain fatty alcohol + a fatty acyl-CoA = a long-chain alcohol wax ester + CoA</text>
        <dbReference type="Rhea" id="RHEA:38443"/>
        <dbReference type="ChEBI" id="CHEBI:17135"/>
        <dbReference type="ChEBI" id="CHEBI:57287"/>
        <dbReference type="ChEBI" id="CHEBI:77636"/>
        <dbReference type="ChEBI" id="CHEBI:235323"/>
        <dbReference type="EC" id="2.3.1.75"/>
    </reaction>
</comment>
<evidence type="ECO:0000313" key="15">
    <source>
        <dbReference type="Proteomes" id="UP000594263"/>
    </source>
</evidence>
<evidence type="ECO:0000259" key="13">
    <source>
        <dbReference type="Pfam" id="PF06974"/>
    </source>
</evidence>
<evidence type="ECO:0000256" key="6">
    <source>
        <dbReference type="ARBA" id="ARBA00022824"/>
    </source>
</evidence>
<dbReference type="InterPro" id="IPR009721">
    <property type="entry name" value="O-acyltransferase_WSD1_C"/>
</dbReference>
<evidence type="ECO:0000256" key="1">
    <source>
        <dbReference type="ARBA" id="ARBA00004162"/>
    </source>
</evidence>
<dbReference type="GO" id="GO:0005789">
    <property type="term" value="C:endoplasmic reticulum membrane"/>
    <property type="evidence" value="ECO:0007669"/>
    <property type="project" value="UniProtKB-SubCell"/>
</dbReference>
<dbReference type="GO" id="GO:0019432">
    <property type="term" value="P:triglyceride biosynthetic process"/>
    <property type="evidence" value="ECO:0007669"/>
    <property type="project" value="UniProtKB-UniPathway"/>
</dbReference>
<keyword evidence="5" id="KW-0808">Transferase</keyword>
<keyword evidence="7" id="KW-0012">Acyltransferase</keyword>
<comment type="subcellular location">
    <subcellularLocation>
        <location evidence="1">Cell membrane</location>
        <topology evidence="1">Single-pass membrane protein</topology>
    </subcellularLocation>
    <subcellularLocation>
        <location evidence="2">Endoplasmic reticulum membrane</location>
    </subcellularLocation>
</comment>
<dbReference type="Gramene" id="Kaladp0016s0299.2.v1.1">
    <property type="protein sequence ID" value="Kaladp0016s0299.2.v1.1"/>
    <property type="gene ID" value="Kaladp0016s0299.v1.1"/>
</dbReference>
<dbReference type="EnsemblPlants" id="Kaladp0016s0299.1.v1.1">
    <property type="protein sequence ID" value="Kaladp0016s0299.1.v1.1"/>
    <property type="gene ID" value="Kaladp0016s0299.v1.1"/>
</dbReference>
<evidence type="ECO:0000256" key="11">
    <source>
        <dbReference type="SAM" id="Phobius"/>
    </source>
</evidence>
<keyword evidence="11" id="KW-1133">Transmembrane helix</keyword>
<dbReference type="PANTHER" id="PTHR31650:SF41">
    <property type="entry name" value="O-ACYLTRANSFERASE WSD1-LIKE ISOFORM X1"/>
    <property type="match status" value="1"/>
</dbReference>
<evidence type="ECO:0000256" key="5">
    <source>
        <dbReference type="ARBA" id="ARBA00022679"/>
    </source>
</evidence>
<dbReference type="OMA" id="AITMHML"/>
<dbReference type="Pfam" id="PF06974">
    <property type="entry name" value="WS_DGAT_C"/>
    <property type="match status" value="1"/>
</dbReference>
<keyword evidence="6" id="KW-0256">Endoplasmic reticulum</keyword>
<comment type="catalytic activity">
    <reaction evidence="10">
        <text>an acyl-CoA + a 1,2-diacyl-sn-glycerol = a triacyl-sn-glycerol + CoA</text>
        <dbReference type="Rhea" id="RHEA:10868"/>
        <dbReference type="ChEBI" id="CHEBI:17815"/>
        <dbReference type="ChEBI" id="CHEBI:57287"/>
        <dbReference type="ChEBI" id="CHEBI:58342"/>
        <dbReference type="ChEBI" id="CHEBI:64615"/>
        <dbReference type="EC" id="2.3.1.20"/>
    </reaction>
</comment>
<keyword evidence="11" id="KW-0472">Membrane</keyword>
<dbReference type="GO" id="GO:0047196">
    <property type="term" value="F:long-chain-alcohol O-fatty-acyltransferase activity"/>
    <property type="evidence" value="ECO:0007669"/>
    <property type="project" value="UniProtKB-EC"/>
</dbReference>
<dbReference type="AlphaFoldDB" id="A0A7N0T0Y8"/>
<feature type="transmembrane region" description="Helical" evidence="11">
    <location>
        <begin position="184"/>
        <end position="202"/>
    </location>
</feature>
<dbReference type="Gramene" id="Kaladp0016s0299.3.v1.1">
    <property type="protein sequence ID" value="Kaladp0016s0299.3.v1.1"/>
    <property type="gene ID" value="Kaladp0016s0299.v1.1"/>
</dbReference>
<evidence type="ECO:0000259" key="12">
    <source>
        <dbReference type="Pfam" id="PF03007"/>
    </source>
</evidence>
<protein>
    <recommendedName>
        <fullName evidence="16">Diacylglycerol O-acyltransferase</fullName>
    </recommendedName>
</protein>
<dbReference type="InterPro" id="IPR004255">
    <property type="entry name" value="O-acyltransferase_WSD1_N"/>
</dbReference>
<dbReference type="EnsemblPlants" id="Kaladp0016s0299.3.v1.1">
    <property type="protein sequence ID" value="Kaladp0016s0299.3.v1.1"/>
    <property type="gene ID" value="Kaladp0016s0299.v1.1"/>
</dbReference>
<dbReference type="UniPathway" id="UPA00282"/>
<dbReference type="PANTHER" id="PTHR31650">
    <property type="entry name" value="O-ACYLTRANSFERASE (WSD1-LIKE) FAMILY PROTEIN"/>
    <property type="match status" value="1"/>
</dbReference>
<comment type="pathway">
    <text evidence="4">Lipid metabolism.</text>
</comment>
<comment type="similarity">
    <text evidence="8">In the N-terminal section; belongs to the long-chain O-acyltransferase family.</text>
</comment>
<evidence type="ECO:0000256" key="3">
    <source>
        <dbReference type="ARBA" id="ARBA00004771"/>
    </source>
</evidence>
<dbReference type="Gramene" id="Kaladp0016s0299.1.v1.1">
    <property type="protein sequence ID" value="Kaladp0016s0299.1.v1.1"/>
    <property type="gene ID" value="Kaladp0016s0299.v1.1"/>
</dbReference>
<feature type="domain" description="O-acyltransferase WSD1 C-terminal" evidence="13">
    <location>
        <begin position="312"/>
        <end position="457"/>
    </location>
</feature>
<evidence type="ECO:0000256" key="10">
    <source>
        <dbReference type="ARBA" id="ARBA00048109"/>
    </source>
</evidence>
<evidence type="ECO:0008006" key="16">
    <source>
        <dbReference type="Google" id="ProtNLM"/>
    </source>
</evidence>
<dbReference type="InterPro" id="IPR045034">
    <property type="entry name" value="O-acyltransferase_WSD1-like"/>
</dbReference>
<accession>A0A7N0T0Y8</accession>
<evidence type="ECO:0000256" key="7">
    <source>
        <dbReference type="ARBA" id="ARBA00023315"/>
    </source>
</evidence>
<evidence type="ECO:0000256" key="4">
    <source>
        <dbReference type="ARBA" id="ARBA00005189"/>
    </source>
</evidence>
<dbReference type="EnsemblPlants" id="Kaladp0016s0299.2.v1.1">
    <property type="protein sequence ID" value="Kaladp0016s0299.2.v1.1"/>
    <property type="gene ID" value="Kaladp0016s0299.v1.1"/>
</dbReference>